<dbReference type="SUPFAM" id="SSF69572">
    <property type="entry name" value="Activating enzymes of the ubiquitin-like proteins"/>
    <property type="match status" value="1"/>
</dbReference>
<gene>
    <name evidence="3" type="ORF">E9232_005037</name>
</gene>
<keyword evidence="4" id="KW-1185">Reference proteome</keyword>
<accession>A0ABU1JW12</accession>
<feature type="domain" description="THIF-type NAD/FAD binding fold" evidence="2">
    <location>
        <begin position="11"/>
        <end position="248"/>
    </location>
</feature>
<keyword evidence="3" id="KW-0548">Nucleotidyltransferase</keyword>
<dbReference type="NCBIfam" id="NF004281">
    <property type="entry name" value="PRK05690.1"/>
    <property type="match status" value="1"/>
</dbReference>
<name>A0ABU1JW12_9PROT</name>
<dbReference type="CDD" id="cd00757">
    <property type="entry name" value="ThiF_MoeB_HesA_family"/>
    <property type="match status" value="1"/>
</dbReference>
<keyword evidence="1" id="KW-1133">Transmembrane helix</keyword>
<dbReference type="EMBL" id="JAVDPW010000009">
    <property type="protein sequence ID" value="MDR6292497.1"/>
    <property type="molecule type" value="Genomic_DNA"/>
</dbReference>
<keyword evidence="1" id="KW-0812">Transmembrane</keyword>
<dbReference type="InterPro" id="IPR000594">
    <property type="entry name" value="ThiF_NAD_FAD-bd"/>
</dbReference>
<evidence type="ECO:0000313" key="3">
    <source>
        <dbReference type="EMBL" id="MDR6292497.1"/>
    </source>
</evidence>
<dbReference type="GO" id="GO:0016779">
    <property type="term" value="F:nucleotidyltransferase activity"/>
    <property type="evidence" value="ECO:0007669"/>
    <property type="project" value="UniProtKB-KW"/>
</dbReference>
<sequence>MSFTDAQIKRYARHILLPEVGGKGQQKLLSARVLVIGAGGLGSPLLLYLAAAGIGTIGIHDDDVVELSNLQRQVVHDTTTLGQLKVDSAIVRLQALNPEVRVERFADRLTAATALDRVGVFDIVVDGSDNFATRYLLNDACYLAGRPLVSAAMLRFEAQLSTFKAHLGDPHPCYRCLFPAPPEPGTVPTCSEAGVFGALPGVLGSMQAIETIKEILGIGEGLSGRLLLYDALEARLREIALPRDPGCPLCGDHPTLTDLAHHHGTAHD</sequence>
<keyword evidence="1" id="KW-0472">Membrane</keyword>
<proteinExistence type="predicted"/>
<dbReference type="Proteomes" id="UP001262410">
    <property type="component" value="Unassembled WGS sequence"/>
</dbReference>
<dbReference type="InterPro" id="IPR045886">
    <property type="entry name" value="ThiF/MoeB/HesA"/>
</dbReference>
<comment type="caution">
    <text evidence="3">The sequence shown here is derived from an EMBL/GenBank/DDBJ whole genome shotgun (WGS) entry which is preliminary data.</text>
</comment>
<evidence type="ECO:0000256" key="1">
    <source>
        <dbReference type="SAM" id="Phobius"/>
    </source>
</evidence>
<evidence type="ECO:0000313" key="4">
    <source>
        <dbReference type="Proteomes" id="UP001262410"/>
    </source>
</evidence>
<dbReference type="InterPro" id="IPR035985">
    <property type="entry name" value="Ubiquitin-activating_enz"/>
</dbReference>
<dbReference type="PANTHER" id="PTHR10953:SF102">
    <property type="entry name" value="ADENYLYLTRANSFERASE AND SULFURTRANSFERASE MOCS3"/>
    <property type="match status" value="1"/>
</dbReference>
<organism evidence="3 4">
    <name type="scientific">Inquilinus ginsengisoli</name>
    <dbReference type="NCBI Taxonomy" id="363840"/>
    <lineage>
        <taxon>Bacteria</taxon>
        <taxon>Pseudomonadati</taxon>
        <taxon>Pseudomonadota</taxon>
        <taxon>Alphaproteobacteria</taxon>
        <taxon>Rhodospirillales</taxon>
        <taxon>Rhodospirillaceae</taxon>
        <taxon>Inquilinus</taxon>
    </lineage>
</organism>
<dbReference type="PANTHER" id="PTHR10953">
    <property type="entry name" value="UBIQUITIN-ACTIVATING ENZYME E1"/>
    <property type="match status" value="1"/>
</dbReference>
<protein>
    <submittedName>
        <fullName evidence="3">Adenylyltransferase/sulfurtransferase</fullName>
    </submittedName>
</protein>
<dbReference type="RefSeq" id="WP_309798650.1">
    <property type="nucleotide sequence ID" value="NZ_JAVDPW010000009.1"/>
</dbReference>
<reference evidence="3 4" key="1">
    <citation type="submission" date="2023-07" db="EMBL/GenBank/DDBJ databases">
        <title>Sorghum-associated microbial communities from plants grown in Nebraska, USA.</title>
        <authorList>
            <person name="Schachtman D."/>
        </authorList>
    </citation>
    <scope>NUCLEOTIDE SEQUENCE [LARGE SCALE GENOMIC DNA]</scope>
    <source>
        <strain evidence="3 4">584</strain>
    </source>
</reference>
<feature type="transmembrane region" description="Helical" evidence="1">
    <location>
        <begin position="33"/>
        <end position="59"/>
    </location>
</feature>
<keyword evidence="3" id="KW-0808">Transferase</keyword>
<dbReference type="Pfam" id="PF00899">
    <property type="entry name" value="ThiF"/>
    <property type="match status" value="1"/>
</dbReference>
<dbReference type="Gene3D" id="3.40.50.720">
    <property type="entry name" value="NAD(P)-binding Rossmann-like Domain"/>
    <property type="match status" value="1"/>
</dbReference>
<evidence type="ECO:0000259" key="2">
    <source>
        <dbReference type="Pfam" id="PF00899"/>
    </source>
</evidence>